<dbReference type="InterPro" id="IPR047641">
    <property type="entry name" value="ABC_transpr_MalK/UgpC-like"/>
</dbReference>
<feature type="domain" description="ABC transporter" evidence="7">
    <location>
        <begin position="4"/>
        <end position="236"/>
    </location>
</feature>
<dbReference type="RefSeq" id="WP_118288734.1">
    <property type="nucleotide sequence ID" value="NZ_JACOOY010000010.1"/>
</dbReference>
<dbReference type="InterPro" id="IPR027417">
    <property type="entry name" value="P-loop_NTPase"/>
</dbReference>
<evidence type="ECO:0000256" key="6">
    <source>
        <dbReference type="ARBA" id="ARBA00023136"/>
    </source>
</evidence>
<gene>
    <name evidence="8" type="ORF">H8S07_08680</name>
</gene>
<comment type="caution">
    <text evidence="8">The sequence shown here is derived from an EMBL/GenBank/DDBJ whole genome shotgun (WGS) entry which is preliminary data.</text>
</comment>
<evidence type="ECO:0000256" key="4">
    <source>
        <dbReference type="ARBA" id="ARBA00022840"/>
    </source>
</evidence>
<accession>A0ABR7EWI2</accession>
<dbReference type="Gene3D" id="2.40.50.100">
    <property type="match status" value="1"/>
</dbReference>
<protein>
    <submittedName>
        <fullName evidence="8">ABC transporter ATP-binding protein</fullName>
    </submittedName>
</protein>
<dbReference type="PANTHER" id="PTHR43875">
    <property type="entry name" value="MALTODEXTRIN IMPORT ATP-BINDING PROTEIN MSMX"/>
    <property type="match status" value="1"/>
</dbReference>
<keyword evidence="2" id="KW-1003">Cell membrane</keyword>
<keyword evidence="6" id="KW-0472">Membrane</keyword>
<organism evidence="8 9">
    <name type="scientific">Dorea hominis</name>
    <dbReference type="NCBI Taxonomy" id="2763040"/>
    <lineage>
        <taxon>Bacteria</taxon>
        <taxon>Bacillati</taxon>
        <taxon>Bacillota</taxon>
        <taxon>Clostridia</taxon>
        <taxon>Lachnospirales</taxon>
        <taxon>Lachnospiraceae</taxon>
        <taxon>Dorea</taxon>
    </lineage>
</organism>
<reference evidence="8 9" key="1">
    <citation type="submission" date="2020-08" db="EMBL/GenBank/DDBJ databases">
        <title>Genome public.</title>
        <authorList>
            <person name="Liu C."/>
            <person name="Sun Q."/>
        </authorList>
    </citation>
    <scope>NUCLEOTIDE SEQUENCE [LARGE SCALE GENOMIC DNA]</scope>
    <source>
        <strain evidence="8 9">NSJ-36</strain>
    </source>
</reference>
<dbReference type="Gene3D" id="2.40.50.140">
    <property type="entry name" value="Nucleic acid-binding proteins"/>
    <property type="match status" value="1"/>
</dbReference>
<evidence type="ECO:0000313" key="8">
    <source>
        <dbReference type="EMBL" id="MBC5665352.1"/>
    </source>
</evidence>
<dbReference type="SUPFAM" id="SSF50331">
    <property type="entry name" value="MOP-like"/>
    <property type="match status" value="1"/>
</dbReference>
<evidence type="ECO:0000313" key="9">
    <source>
        <dbReference type="Proteomes" id="UP000647235"/>
    </source>
</evidence>
<dbReference type="SUPFAM" id="SSF52540">
    <property type="entry name" value="P-loop containing nucleoside triphosphate hydrolases"/>
    <property type="match status" value="1"/>
</dbReference>
<dbReference type="Proteomes" id="UP000647235">
    <property type="component" value="Unassembled WGS sequence"/>
</dbReference>
<dbReference type="InterPro" id="IPR012340">
    <property type="entry name" value="NA-bd_OB-fold"/>
</dbReference>
<evidence type="ECO:0000256" key="5">
    <source>
        <dbReference type="ARBA" id="ARBA00022967"/>
    </source>
</evidence>
<dbReference type="PROSITE" id="PS50893">
    <property type="entry name" value="ABC_TRANSPORTER_2"/>
    <property type="match status" value="1"/>
</dbReference>
<evidence type="ECO:0000256" key="3">
    <source>
        <dbReference type="ARBA" id="ARBA00022741"/>
    </source>
</evidence>
<dbReference type="Pfam" id="PF00005">
    <property type="entry name" value="ABC_tran"/>
    <property type="match status" value="1"/>
</dbReference>
<keyword evidence="3" id="KW-0547">Nucleotide-binding</keyword>
<dbReference type="InterPro" id="IPR003593">
    <property type="entry name" value="AAA+_ATPase"/>
</dbReference>
<dbReference type="PANTHER" id="PTHR43875:SF15">
    <property type="entry name" value="TREHALOSE IMPORT ATP-BINDING PROTEIN SUGC"/>
    <property type="match status" value="1"/>
</dbReference>
<keyword evidence="5" id="KW-1278">Translocase</keyword>
<evidence type="ECO:0000259" key="7">
    <source>
        <dbReference type="PROSITE" id="PS50893"/>
    </source>
</evidence>
<dbReference type="SMART" id="SM00382">
    <property type="entry name" value="AAA"/>
    <property type="match status" value="1"/>
</dbReference>
<keyword evidence="1" id="KW-0813">Transport</keyword>
<proteinExistence type="predicted"/>
<evidence type="ECO:0000256" key="2">
    <source>
        <dbReference type="ARBA" id="ARBA00022475"/>
    </source>
</evidence>
<keyword evidence="4 8" id="KW-0067">ATP-binding</keyword>
<keyword evidence="9" id="KW-1185">Reference proteome</keyword>
<dbReference type="EMBL" id="JACOOY010000010">
    <property type="protein sequence ID" value="MBC5665352.1"/>
    <property type="molecule type" value="Genomic_DNA"/>
</dbReference>
<dbReference type="InterPro" id="IPR003439">
    <property type="entry name" value="ABC_transporter-like_ATP-bd"/>
</dbReference>
<sequence length="385" mass="43433">MSRIQLENVTKKFGKVTALDGVSLDIKDKEFFVLFGPAGAGKTTILNCIAGIQLPEEGVIKFDGKVENLTDAAHRDTAMVFENYALYPQMTVYDNMASPLRSKLYKRDEEYIKKKITEVAEMMKMDYLLERLPSQLSNGQKQRVAMGRALVRSPRVYLMDEPLAHLDAKLRNSMRTELKEIQANFGTTSVYVTHDFMEAMSLGDRIAIINEGKVVQVGTGDEIYYMPCNEFVAELMGDPEINIITGAIKKAGDTYKFTLEANGKEYDLPHEDDLYAKLDELGLDRVDIGMRPQNLTYSFEPKEGYMKCSVYSYESIGNKAVIVADVEDGLQLRMIAPNGLTVKIDQDIYVDMKLDHAMFFDAETQEYLTRYREAAVKALAAEQEG</sequence>
<dbReference type="Gene3D" id="3.40.50.300">
    <property type="entry name" value="P-loop containing nucleotide triphosphate hydrolases"/>
    <property type="match status" value="1"/>
</dbReference>
<dbReference type="GO" id="GO:0005524">
    <property type="term" value="F:ATP binding"/>
    <property type="evidence" value="ECO:0007669"/>
    <property type="project" value="UniProtKB-KW"/>
</dbReference>
<name>A0ABR7EWI2_9FIRM</name>
<dbReference type="InterPro" id="IPR008995">
    <property type="entry name" value="Mo/tungstate-bd_C_term_dom"/>
</dbReference>
<evidence type="ECO:0000256" key="1">
    <source>
        <dbReference type="ARBA" id="ARBA00022448"/>
    </source>
</evidence>